<evidence type="ECO:0000259" key="2">
    <source>
        <dbReference type="Pfam" id="PF05569"/>
    </source>
</evidence>
<dbReference type="PANTHER" id="PTHR34978:SF3">
    <property type="entry name" value="SLR0241 PROTEIN"/>
    <property type="match status" value="1"/>
</dbReference>
<organism evidence="3 4">
    <name type="scientific">Clostridium tanneri</name>
    <dbReference type="NCBI Taxonomy" id="3037988"/>
    <lineage>
        <taxon>Bacteria</taxon>
        <taxon>Bacillati</taxon>
        <taxon>Bacillota</taxon>
        <taxon>Clostridia</taxon>
        <taxon>Eubacteriales</taxon>
        <taxon>Clostridiaceae</taxon>
        <taxon>Clostridium</taxon>
    </lineage>
</organism>
<sequence length="667" mass="77237">MNLLILFKTVIPLSFMGSIVALLIVMIKQLFNNRLSAKWHYYIWFLLILRLIIPYNLQSNFSIFNLFSSAQRSIQLLQNNILNKDNSIKEQDHSNENLQNKAINNDSTKEINSNLKDKVTIGNSINKEIYKNNTMDISIVSNNRSAISSYLAGIWFIGILTIIIYVITVNMRLQRIGEKGSKWERDNITQLLQQCKKEMKVKGDISIIINNENKAPYLLGLLKPKIFIFSGIIDEFSMKEIRYIFLHELAHVKRKDILINWTIILVQAIHWFNPVIWYALNRMKLDCEIACDETVLNSISFTERVSYGETIINLTKMFFNNRLAPGVTGMINKSELKRRIIMISKFSKKSIKRTVITILVTLILAGVGLTNANESFKGYLGLNSSKENKEKGISKEESEVLTSEKQRAILDNLDDLIKKDTSTNQFIKVVNDNVAKVSKEYASTMIFKLEEMQKKNLPKLEERFSNDDMQSKINKIYNINFNINKIDYIEDKELKDLLVETRNGGYKIETAEGMYFPVLDYESYKQYSPYVTEDIKNYIQIMAVESNKTPIKDAALMISWDELLKRALKQEEFISKYGNSVKINDVRQLYKQYIVFILYGANNTPIFQYDTKELVPEAKISYTNAIKESNNSETLGNIKGFINILEESNYKITEKVESYRKGILEKM</sequence>
<dbReference type="InterPro" id="IPR008756">
    <property type="entry name" value="Peptidase_M56"/>
</dbReference>
<name>A0ABU4JQM7_9CLOT</name>
<feature type="transmembrane region" description="Helical" evidence="1">
    <location>
        <begin position="354"/>
        <end position="372"/>
    </location>
</feature>
<keyword evidence="4" id="KW-1185">Reference proteome</keyword>
<dbReference type="InterPro" id="IPR052173">
    <property type="entry name" value="Beta-lactam_resp_regulator"/>
</dbReference>
<feature type="transmembrane region" description="Helical" evidence="1">
    <location>
        <begin position="39"/>
        <end position="57"/>
    </location>
</feature>
<gene>
    <name evidence="3" type="ORF">P8V03_04755</name>
</gene>
<evidence type="ECO:0000256" key="1">
    <source>
        <dbReference type="SAM" id="Phobius"/>
    </source>
</evidence>
<feature type="domain" description="Peptidase M56" evidence="2">
    <location>
        <begin position="10"/>
        <end position="343"/>
    </location>
</feature>
<dbReference type="Pfam" id="PF05569">
    <property type="entry name" value="Peptidase_M56"/>
    <property type="match status" value="1"/>
</dbReference>
<evidence type="ECO:0000313" key="4">
    <source>
        <dbReference type="Proteomes" id="UP001281656"/>
    </source>
</evidence>
<dbReference type="Proteomes" id="UP001281656">
    <property type="component" value="Unassembled WGS sequence"/>
</dbReference>
<feature type="transmembrane region" description="Helical" evidence="1">
    <location>
        <begin position="150"/>
        <end position="169"/>
    </location>
</feature>
<dbReference type="RefSeq" id="WP_318796971.1">
    <property type="nucleotide sequence ID" value="NZ_JARUJP010000004.1"/>
</dbReference>
<feature type="transmembrane region" description="Helical" evidence="1">
    <location>
        <begin position="6"/>
        <end position="27"/>
    </location>
</feature>
<proteinExistence type="predicted"/>
<dbReference type="Gene3D" id="3.30.2010.10">
    <property type="entry name" value="Metalloproteases ('zincins'), catalytic domain"/>
    <property type="match status" value="1"/>
</dbReference>
<keyword evidence="1" id="KW-0472">Membrane</keyword>
<reference evidence="3 4" key="1">
    <citation type="submission" date="2023-04" db="EMBL/GenBank/DDBJ databases">
        <title>Clostridium tannerae sp. nov., isolated from the fecal material of an alpaca.</title>
        <authorList>
            <person name="Miller S."/>
            <person name="Hendry M."/>
            <person name="King J."/>
            <person name="Sankaranarayanan K."/>
            <person name="Lawson P.A."/>
        </authorList>
    </citation>
    <scope>NUCLEOTIDE SEQUENCE [LARGE SCALE GENOMIC DNA]</scope>
    <source>
        <strain evidence="3 4">A1-XYC3</strain>
    </source>
</reference>
<keyword evidence="1" id="KW-0812">Transmembrane</keyword>
<dbReference type="EMBL" id="JARUJP010000004">
    <property type="protein sequence ID" value="MDW8800462.1"/>
    <property type="molecule type" value="Genomic_DNA"/>
</dbReference>
<accession>A0ABU4JQM7</accession>
<dbReference type="PANTHER" id="PTHR34978">
    <property type="entry name" value="POSSIBLE SENSOR-TRANSDUCER PROTEIN BLAR"/>
    <property type="match status" value="1"/>
</dbReference>
<keyword evidence="1" id="KW-1133">Transmembrane helix</keyword>
<dbReference type="CDD" id="cd07341">
    <property type="entry name" value="M56_BlaR1_MecR1_like"/>
    <property type="match status" value="1"/>
</dbReference>
<evidence type="ECO:0000313" key="3">
    <source>
        <dbReference type="EMBL" id="MDW8800462.1"/>
    </source>
</evidence>
<comment type="caution">
    <text evidence="3">The sequence shown here is derived from an EMBL/GenBank/DDBJ whole genome shotgun (WGS) entry which is preliminary data.</text>
</comment>
<protein>
    <submittedName>
        <fullName evidence="3">M56 family metallopeptidase</fullName>
    </submittedName>
</protein>